<evidence type="ECO:0000313" key="1">
    <source>
        <dbReference type="EMBL" id="OGG55532.1"/>
    </source>
</evidence>
<dbReference type="AlphaFoldDB" id="A0A1F6D3D7"/>
<organism evidence="1 2">
    <name type="scientific">Handelsmanbacteria sp. (strain RIFCSPLOWO2_12_FULL_64_10)</name>
    <dbReference type="NCBI Taxonomy" id="1817868"/>
    <lineage>
        <taxon>Bacteria</taxon>
        <taxon>Candidatus Handelsmaniibacteriota</taxon>
    </lineage>
</organism>
<protein>
    <recommendedName>
        <fullName evidence="3">HicB-like antitoxin of toxin-antitoxin system domain-containing protein</fullName>
    </recommendedName>
</protein>
<reference evidence="1 2" key="1">
    <citation type="journal article" date="2016" name="Nat. Commun.">
        <title>Thousands of microbial genomes shed light on interconnected biogeochemical processes in an aquifer system.</title>
        <authorList>
            <person name="Anantharaman K."/>
            <person name="Brown C.T."/>
            <person name="Hug L.A."/>
            <person name="Sharon I."/>
            <person name="Castelle C.J."/>
            <person name="Probst A.J."/>
            <person name="Thomas B.C."/>
            <person name="Singh A."/>
            <person name="Wilkins M.J."/>
            <person name="Karaoz U."/>
            <person name="Brodie E.L."/>
            <person name="Williams K.H."/>
            <person name="Hubbard S.S."/>
            <person name="Banfield J.F."/>
        </authorList>
    </citation>
    <scope>NUCLEOTIDE SEQUENCE [LARGE SCALE GENOMIC DNA]</scope>
    <source>
        <strain evidence="2">RIFCSPLOWO2_12_FULL_64_10</strain>
    </source>
</reference>
<dbReference type="EMBL" id="MFKF01000073">
    <property type="protein sequence ID" value="OGG55532.1"/>
    <property type="molecule type" value="Genomic_DNA"/>
</dbReference>
<accession>A0A1F6D3D7</accession>
<dbReference type="Proteomes" id="UP000178606">
    <property type="component" value="Unassembled WGS sequence"/>
</dbReference>
<gene>
    <name evidence="1" type="ORF">A3F84_19930</name>
</gene>
<sequence>MRYTVVFSRCRDRGYQAYFPAFPEITVWYPTERQCRTAAPAALAVHLEGLRALGEPVPDDVEVVQSHVSVPV</sequence>
<proteinExistence type="predicted"/>
<dbReference type="InterPro" id="IPR035069">
    <property type="entry name" value="TTHA1013/TTHA0281-like"/>
</dbReference>
<evidence type="ECO:0000313" key="2">
    <source>
        <dbReference type="Proteomes" id="UP000178606"/>
    </source>
</evidence>
<dbReference type="SUPFAM" id="SSF143100">
    <property type="entry name" value="TTHA1013/TTHA0281-like"/>
    <property type="match status" value="1"/>
</dbReference>
<name>A0A1F6D3D7_HANXR</name>
<dbReference type="Gene3D" id="3.30.160.250">
    <property type="match status" value="1"/>
</dbReference>
<evidence type="ECO:0008006" key="3">
    <source>
        <dbReference type="Google" id="ProtNLM"/>
    </source>
</evidence>
<comment type="caution">
    <text evidence="1">The sequence shown here is derived from an EMBL/GenBank/DDBJ whole genome shotgun (WGS) entry which is preliminary data.</text>
</comment>